<evidence type="ECO:0000313" key="2">
    <source>
        <dbReference type="Proteomes" id="UP000610203"/>
    </source>
</evidence>
<sequence length="61" mass="6942">MTVIIELAISFKLFSEPLMIILRPISAAKLSEIMMQNCTDPMTADNKIMTILDVQKLFGRR</sequence>
<name>A0ABQ3GRN3_9GAMM</name>
<dbReference type="Proteomes" id="UP000610203">
    <property type="component" value="Unassembled WGS sequence"/>
</dbReference>
<comment type="caution">
    <text evidence="1">The sequence shown here is derived from an EMBL/GenBank/DDBJ whole genome shotgun (WGS) entry which is preliminary data.</text>
</comment>
<protein>
    <submittedName>
        <fullName evidence="1">Uncharacterized protein</fullName>
    </submittedName>
</protein>
<reference evidence="2" key="1">
    <citation type="journal article" date="2019" name="Int. J. Syst. Evol. Microbiol.">
        <title>The Global Catalogue of Microorganisms (GCM) 10K type strain sequencing project: providing services to taxonomists for standard genome sequencing and annotation.</title>
        <authorList>
            <consortium name="The Broad Institute Genomics Platform"/>
            <consortium name="The Broad Institute Genome Sequencing Center for Infectious Disease"/>
            <person name="Wu L."/>
            <person name="Ma J."/>
        </authorList>
    </citation>
    <scope>NUCLEOTIDE SEQUENCE [LARGE SCALE GENOMIC DNA]</scope>
    <source>
        <strain evidence="2">KCTC 42280</strain>
    </source>
</reference>
<evidence type="ECO:0000313" key="1">
    <source>
        <dbReference type="EMBL" id="GHD32830.1"/>
    </source>
</evidence>
<accession>A0ABQ3GRN3</accession>
<proteinExistence type="predicted"/>
<gene>
    <name evidence="1" type="ORF">GCM10016272_16000</name>
</gene>
<dbReference type="EMBL" id="BMZR01000003">
    <property type="protein sequence ID" value="GHD32830.1"/>
    <property type="molecule type" value="Genomic_DNA"/>
</dbReference>
<organism evidence="1 2">
    <name type="scientific">Psychrobacter glaciei</name>
    <dbReference type="NCBI Taxonomy" id="619771"/>
    <lineage>
        <taxon>Bacteria</taxon>
        <taxon>Pseudomonadati</taxon>
        <taxon>Pseudomonadota</taxon>
        <taxon>Gammaproteobacteria</taxon>
        <taxon>Moraxellales</taxon>
        <taxon>Moraxellaceae</taxon>
        <taxon>Psychrobacter</taxon>
    </lineage>
</organism>
<keyword evidence="2" id="KW-1185">Reference proteome</keyword>